<evidence type="ECO:0000256" key="5">
    <source>
        <dbReference type="ARBA" id="ARBA00022840"/>
    </source>
</evidence>
<comment type="similarity">
    <text evidence="9 11">Belongs to the Rho family.</text>
</comment>
<dbReference type="CDD" id="cd01128">
    <property type="entry name" value="rho_factor_C"/>
    <property type="match status" value="1"/>
</dbReference>
<feature type="domain" description="Rho RNA-BD" evidence="12">
    <location>
        <begin position="87"/>
        <end position="159"/>
    </location>
</feature>
<dbReference type="Gene3D" id="2.40.50.140">
    <property type="entry name" value="Nucleic acid-binding proteins"/>
    <property type="match status" value="1"/>
</dbReference>
<evidence type="ECO:0000256" key="2">
    <source>
        <dbReference type="ARBA" id="ARBA00022741"/>
    </source>
</evidence>
<dbReference type="InterPro" id="IPR004665">
    <property type="entry name" value="Term_rho"/>
</dbReference>
<comment type="subunit">
    <text evidence="9">Homohexamer. The homohexamer assembles into an open ring structure.</text>
</comment>
<dbReference type="HAMAP" id="MF_01884">
    <property type="entry name" value="Rho"/>
    <property type="match status" value="1"/>
</dbReference>
<comment type="caution">
    <text evidence="9">Lacks conserved residue(s) required for the propagation of feature annotation.</text>
</comment>
<dbReference type="Pfam" id="PF00006">
    <property type="entry name" value="ATP-synt_ab"/>
    <property type="match status" value="1"/>
</dbReference>
<dbReference type="NCBIfam" id="TIGR00767">
    <property type="entry name" value="rho"/>
    <property type="match status" value="1"/>
</dbReference>
<evidence type="ECO:0000259" key="12">
    <source>
        <dbReference type="PROSITE" id="PS51856"/>
    </source>
</evidence>
<dbReference type="InterPro" id="IPR003593">
    <property type="entry name" value="AAA+_ATPase"/>
</dbReference>
<feature type="binding site" evidence="9">
    <location>
        <begin position="202"/>
        <end position="207"/>
    </location>
    <ligand>
        <name>ATP</name>
        <dbReference type="ChEBI" id="CHEBI:30616"/>
    </ligand>
</feature>
<dbReference type="Proteomes" id="UP000034894">
    <property type="component" value="Unassembled WGS sequence"/>
</dbReference>
<evidence type="ECO:0000313" key="13">
    <source>
        <dbReference type="EMBL" id="KKS97743.1"/>
    </source>
</evidence>
<dbReference type="PROSITE" id="PS51856">
    <property type="entry name" value="RHO_RNA_BD"/>
    <property type="match status" value="1"/>
</dbReference>
<dbReference type="InterPro" id="IPR041703">
    <property type="entry name" value="Rho_factor_ATP-bd"/>
</dbReference>
<keyword evidence="1 9" id="KW-0806">Transcription termination</keyword>
<comment type="caution">
    <text evidence="13">The sequence shown here is derived from an EMBL/GenBank/DDBJ whole genome shotgun (WGS) entry which is preliminary data.</text>
</comment>
<evidence type="ECO:0000313" key="14">
    <source>
        <dbReference type="Proteomes" id="UP000034894"/>
    </source>
</evidence>
<keyword evidence="6 9" id="KW-0694">RNA-binding</keyword>
<dbReference type="InterPro" id="IPR000194">
    <property type="entry name" value="ATPase_F1/V1/A1_a/bsu_nucl-bd"/>
</dbReference>
<dbReference type="PANTHER" id="PTHR46425">
    <property type="entry name" value="TRANSCRIPTION TERMINATION FACTOR RHO"/>
    <property type="match status" value="1"/>
</dbReference>
<evidence type="ECO:0000256" key="11">
    <source>
        <dbReference type="PROSITE-ProRule" id="PRU01203"/>
    </source>
</evidence>
<dbReference type="SMART" id="SM00357">
    <property type="entry name" value="CSP"/>
    <property type="match status" value="1"/>
</dbReference>
<evidence type="ECO:0000256" key="8">
    <source>
        <dbReference type="ARBA" id="ARBA00023163"/>
    </source>
</evidence>
<feature type="binding site" evidence="9">
    <location>
        <position position="245"/>
    </location>
    <ligand>
        <name>ATP</name>
        <dbReference type="ChEBI" id="CHEBI:30616"/>
    </ligand>
</feature>
<keyword evidence="2 9" id="KW-0547">Nucleotide-binding</keyword>
<dbReference type="CDD" id="cd04459">
    <property type="entry name" value="Rho_CSD"/>
    <property type="match status" value="1"/>
</dbReference>
<proteinExistence type="inferred from homology"/>
<dbReference type="PATRIC" id="fig|1618443.3.peg.852"/>
<dbReference type="GO" id="GO:0003723">
    <property type="term" value="F:RNA binding"/>
    <property type="evidence" value="ECO:0007669"/>
    <property type="project" value="UniProtKB-UniRule"/>
</dbReference>
<accession>A0A0G1GFZ0</accession>
<keyword evidence="4 9" id="KW-0347">Helicase</keyword>
<dbReference type="AlphaFoldDB" id="A0A0G1GFZ0"/>
<comment type="function">
    <text evidence="9">Facilitates transcription termination by a mechanism that involves Rho binding to the nascent RNA, activation of Rho's RNA-dependent ATPase activity, and release of the mRNA from the DNA template.</text>
</comment>
<feature type="binding site" evidence="9">
    <location>
        <begin position="214"/>
        <end position="219"/>
    </location>
    <ligand>
        <name>ATP</name>
        <dbReference type="ChEBI" id="CHEBI:30616"/>
    </ligand>
</feature>
<name>A0A0G1GFZ0_9BACT</name>
<keyword evidence="5 9" id="KW-0067">ATP-binding</keyword>
<dbReference type="SUPFAM" id="SSF52540">
    <property type="entry name" value="P-loop containing nucleoside triphosphate hydrolases"/>
    <property type="match status" value="1"/>
</dbReference>
<evidence type="ECO:0000256" key="10">
    <source>
        <dbReference type="NCBIfam" id="TIGR00767"/>
    </source>
</evidence>
<gene>
    <name evidence="9" type="primary">rho</name>
    <name evidence="13" type="ORF">UV73_C0005G0020</name>
</gene>
<protein>
    <recommendedName>
        <fullName evidence="9 10">Transcription termination factor Rho</fullName>
        <ecNumber evidence="9 10">3.6.4.-</ecNumber>
    </recommendedName>
    <alternativeName>
        <fullName evidence="9">ATP-dependent helicase Rho</fullName>
    </alternativeName>
</protein>
<dbReference type="NCBIfam" id="NF006886">
    <property type="entry name" value="PRK09376.1"/>
    <property type="match status" value="1"/>
</dbReference>
<evidence type="ECO:0000256" key="3">
    <source>
        <dbReference type="ARBA" id="ARBA00022801"/>
    </source>
</evidence>
<dbReference type="InterPro" id="IPR027417">
    <property type="entry name" value="P-loop_NTPase"/>
</dbReference>
<keyword evidence="8 9" id="KW-0804">Transcription</keyword>
<dbReference type="PANTHER" id="PTHR46425:SF1">
    <property type="entry name" value="TRANSCRIPTION TERMINATION FACTOR RHO"/>
    <property type="match status" value="1"/>
</dbReference>
<dbReference type="Pfam" id="PF07497">
    <property type="entry name" value="Rho_RNA_bind"/>
    <property type="match status" value="1"/>
</dbReference>
<dbReference type="InterPro" id="IPR012340">
    <property type="entry name" value="NA-bd_OB-fold"/>
</dbReference>
<dbReference type="STRING" id="1618443.UV73_C0005G0020"/>
<evidence type="ECO:0000256" key="6">
    <source>
        <dbReference type="ARBA" id="ARBA00022884"/>
    </source>
</evidence>
<dbReference type="GO" id="GO:0006353">
    <property type="term" value="P:DNA-templated transcription termination"/>
    <property type="evidence" value="ECO:0007669"/>
    <property type="project" value="UniProtKB-UniRule"/>
</dbReference>
<evidence type="ECO:0000256" key="4">
    <source>
        <dbReference type="ARBA" id="ARBA00022806"/>
    </source>
</evidence>
<keyword evidence="7 9" id="KW-0805">Transcription regulation</keyword>
<dbReference type="GO" id="GO:0016787">
    <property type="term" value="F:hydrolase activity"/>
    <property type="evidence" value="ECO:0007669"/>
    <property type="project" value="UniProtKB-KW"/>
</dbReference>
<dbReference type="Gene3D" id="3.40.50.300">
    <property type="entry name" value="P-loop containing nucleotide triphosphate hydrolases"/>
    <property type="match status" value="1"/>
</dbReference>
<dbReference type="InterPro" id="IPR011129">
    <property type="entry name" value="CSD"/>
</dbReference>
<dbReference type="EC" id="3.6.4.-" evidence="9 10"/>
<reference evidence="13 14" key="1">
    <citation type="journal article" date="2015" name="Nature">
        <title>rRNA introns, odd ribosomes, and small enigmatic genomes across a large radiation of phyla.</title>
        <authorList>
            <person name="Brown C.T."/>
            <person name="Hug L.A."/>
            <person name="Thomas B.C."/>
            <person name="Sharon I."/>
            <person name="Castelle C.J."/>
            <person name="Singh A."/>
            <person name="Wilkins M.J."/>
            <person name="Williams K.H."/>
            <person name="Banfield J.F."/>
        </authorList>
    </citation>
    <scope>NUCLEOTIDE SEQUENCE [LARGE SCALE GENOMIC DNA]</scope>
</reference>
<dbReference type="GO" id="GO:0004386">
    <property type="term" value="F:helicase activity"/>
    <property type="evidence" value="ECO:0007669"/>
    <property type="project" value="UniProtKB-UniRule"/>
</dbReference>
<evidence type="ECO:0000256" key="7">
    <source>
        <dbReference type="ARBA" id="ARBA00023015"/>
    </source>
</evidence>
<evidence type="ECO:0000256" key="9">
    <source>
        <dbReference type="HAMAP-Rule" id="MF_01884"/>
    </source>
</evidence>
<dbReference type="InterPro" id="IPR011113">
    <property type="entry name" value="Rho_RNA-bd"/>
</dbReference>
<dbReference type="EMBL" id="LCFP01000005">
    <property type="protein sequence ID" value="KKS97743.1"/>
    <property type="molecule type" value="Genomic_DNA"/>
</dbReference>
<dbReference type="GO" id="GO:0008186">
    <property type="term" value="F:ATP-dependent activity, acting on RNA"/>
    <property type="evidence" value="ECO:0007669"/>
    <property type="project" value="UniProtKB-UniRule"/>
</dbReference>
<evidence type="ECO:0000256" key="1">
    <source>
        <dbReference type="ARBA" id="ARBA00022472"/>
    </source>
</evidence>
<organism evidence="13 14">
    <name type="scientific">Candidatus Gottesmanbacteria bacterium GW2011_GWA2_43_14</name>
    <dbReference type="NCBI Taxonomy" id="1618443"/>
    <lineage>
        <taxon>Bacteria</taxon>
        <taxon>Candidatus Gottesmaniibacteriota</taxon>
    </lineage>
</organism>
<keyword evidence="3 9" id="KW-0378">Hydrolase</keyword>
<dbReference type="SMART" id="SM00382">
    <property type="entry name" value="AAA"/>
    <property type="match status" value="1"/>
</dbReference>
<dbReference type="SUPFAM" id="SSF50249">
    <property type="entry name" value="Nucleic acid-binding proteins"/>
    <property type="match status" value="1"/>
</dbReference>
<sequence length="453" mass="49493">MALKSKSTKSAVSVEDLIGLPEIKGETAQVPAKAVPEVRSAPESKPYIALPVNTKPVNSFVPGIVAAPHGGAMSNLNGTDRYSNTPTQNVSGYLDIMMEGHGFLRPKFVPSDKDIYISQSQIRKFQLREGDEVSGQARMPKENERYLGLLKVETVNKVPADKSSARPNFDDLTPIYPNKQVRLETEKLPLSTRIVDLFSPIGFGQRGMIVSPPKAGKTTIIKEIAAGISKNHPKVHLMAVLIGERPEEVTDISRSVKGEVIASNFDEAPEAQTKVAEVALDRAKRLVEMGIEVFILLDSITRLARAYNLSVNPSGRTLSGGFDPAALYPAKRFLGAARSCEEGGSLTIIGTALVETGSRMDDLIYEEFKGTGNMELHLTRALQEQRVFPAIDIEKSGTRHEELLLPPETLKKVVTLRHMLSLLGEGTEKTATLVERLNKSASNKEFLENLQKG</sequence>
<dbReference type="GO" id="GO:0005524">
    <property type="term" value="F:ATP binding"/>
    <property type="evidence" value="ECO:0007669"/>
    <property type="project" value="UniProtKB-UniRule"/>
</dbReference>